<sequence length="876" mass="96302">MTPTTDTAHWRNVQRLFDAAIEQPEQSRHTFIDTAAADPAIADAVRRLLALHDDYLATQDVMPGAALVAEAVRSLAQQDERLLPGAEIGSYRIDSLLGSGGMGNVFLATRNVDGRPQRVALKVVPLALRHGRLVEHLRRERAILAGLDHPDIARLIDAGELADGRPYFAMEYVDGERITHYCDQRALALPARLALFLRVCDAVAHAHRRFVLHRDLKPGNILVDHDGRVRLLDFGIAKATDGVVATDATIDSGFFSPDCAAPEQVAGRNTGVATDIYGLGSLLYELLCGCKPFDFAGQARTTIVERILSEDPPLPSRAIVRSDGSWTRRGHADAASLVAALRGDLDLIVAKTLRKPPDDRYGSVDALAEDVRSVLAARPIAQRARERGYRLRCFVRRHRVSVGAAVLAGVVAIAAIAMTVQQSRRAVAARAVAEHERDHARGVVEFLVNAFENASAFKTRSRDVSASELLQSAARSLGSVSPDDTALKAAVAQTLAQLYIRLDMIEPAEGQAQLAREAMAKTPDASSEQRVRQDVIDAELASLASRYRDATRAIDDAAARIAADSSYSDPDAEVRLALVKARTLRLDGHPAEAIAYLRRSYDTLRRRADIQPSRLEPLLHRLTRQLSLNGNADDALELLETLLASQRKRLPEDDPALIPTLQSLGQAYYRLRRNDLAIDVLERAIAGQRKYYGDTYSELAAMYNLLGNLYLEEGRAQEGEQLMREGLRITHAIDTNKRGAALIYDSLALVYRNGHGDYAAAKRFAGLAFAVTPAESRDSLAYTSRTLAETLIASGDYFEAVLYAESALQYMVESCGNCQQVAYLTGDIAYARFRLYDFDGARTRLTPEILTTLRVWTRWPHDVRLHAETVARTIGI</sequence>
<dbReference type="SUPFAM" id="SSF48452">
    <property type="entry name" value="TPR-like"/>
    <property type="match status" value="1"/>
</dbReference>
<dbReference type="Gene3D" id="1.10.510.10">
    <property type="entry name" value="Transferase(Phosphotransferase) domain 1"/>
    <property type="match status" value="1"/>
</dbReference>
<dbReference type="Gene3D" id="3.30.200.20">
    <property type="entry name" value="Phosphorylase Kinase, domain 1"/>
    <property type="match status" value="1"/>
</dbReference>
<keyword evidence="6" id="KW-1133">Transmembrane helix</keyword>
<dbReference type="Pfam" id="PF00069">
    <property type="entry name" value="Pkinase"/>
    <property type="match status" value="1"/>
</dbReference>
<evidence type="ECO:0000313" key="9">
    <source>
        <dbReference type="Proteomes" id="UP000295293"/>
    </source>
</evidence>
<comment type="caution">
    <text evidence="8">The sequence shown here is derived from an EMBL/GenBank/DDBJ whole genome shotgun (WGS) entry which is preliminary data.</text>
</comment>
<keyword evidence="2 5" id="KW-0547">Nucleotide-binding</keyword>
<organism evidence="8 9">
    <name type="scientific">Tahibacter aquaticus</name>
    <dbReference type="NCBI Taxonomy" id="520092"/>
    <lineage>
        <taxon>Bacteria</taxon>
        <taxon>Pseudomonadati</taxon>
        <taxon>Pseudomonadota</taxon>
        <taxon>Gammaproteobacteria</taxon>
        <taxon>Lysobacterales</taxon>
        <taxon>Rhodanobacteraceae</taxon>
        <taxon>Tahibacter</taxon>
    </lineage>
</organism>
<dbReference type="OrthoDB" id="9783151at2"/>
<dbReference type="PANTHER" id="PTHR43289:SF34">
    <property type="entry name" value="SERINE_THREONINE-PROTEIN KINASE YBDM-RELATED"/>
    <property type="match status" value="1"/>
</dbReference>
<dbReference type="CDD" id="cd14014">
    <property type="entry name" value="STKc_PknB_like"/>
    <property type="match status" value="1"/>
</dbReference>
<evidence type="ECO:0000313" key="8">
    <source>
        <dbReference type="EMBL" id="TDR39468.1"/>
    </source>
</evidence>
<keyword evidence="4 5" id="KW-0067">ATP-binding</keyword>
<dbReference type="InterPro" id="IPR011990">
    <property type="entry name" value="TPR-like_helical_dom_sf"/>
</dbReference>
<dbReference type="PROSITE" id="PS00107">
    <property type="entry name" value="PROTEIN_KINASE_ATP"/>
    <property type="match status" value="1"/>
</dbReference>
<dbReference type="PROSITE" id="PS50011">
    <property type="entry name" value="PROTEIN_KINASE_DOM"/>
    <property type="match status" value="1"/>
</dbReference>
<dbReference type="EMBL" id="SNZH01000016">
    <property type="protein sequence ID" value="TDR39468.1"/>
    <property type="molecule type" value="Genomic_DNA"/>
</dbReference>
<dbReference type="PANTHER" id="PTHR43289">
    <property type="entry name" value="MITOGEN-ACTIVATED PROTEIN KINASE KINASE KINASE 20-RELATED"/>
    <property type="match status" value="1"/>
</dbReference>
<feature type="binding site" evidence="5">
    <location>
        <position position="122"/>
    </location>
    <ligand>
        <name>ATP</name>
        <dbReference type="ChEBI" id="CHEBI:30616"/>
    </ligand>
</feature>
<protein>
    <submittedName>
        <fullName evidence="8">Serine/threonine-protein kinase</fullName>
    </submittedName>
</protein>
<dbReference type="Gene3D" id="1.25.40.10">
    <property type="entry name" value="Tetratricopeptide repeat domain"/>
    <property type="match status" value="1"/>
</dbReference>
<dbReference type="InterPro" id="IPR000719">
    <property type="entry name" value="Prot_kinase_dom"/>
</dbReference>
<keyword evidence="6" id="KW-0812">Transmembrane</keyword>
<keyword evidence="9" id="KW-1185">Reference proteome</keyword>
<dbReference type="SUPFAM" id="SSF56112">
    <property type="entry name" value="Protein kinase-like (PK-like)"/>
    <property type="match status" value="1"/>
</dbReference>
<dbReference type="GO" id="GO:0005524">
    <property type="term" value="F:ATP binding"/>
    <property type="evidence" value="ECO:0007669"/>
    <property type="project" value="UniProtKB-UniRule"/>
</dbReference>
<dbReference type="Pfam" id="PF13424">
    <property type="entry name" value="TPR_12"/>
    <property type="match status" value="1"/>
</dbReference>
<dbReference type="Proteomes" id="UP000295293">
    <property type="component" value="Unassembled WGS sequence"/>
</dbReference>
<dbReference type="PROSITE" id="PS00108">
    <property type="entry name" value="PROTEIN_KINASE_ST"/>
    <property type="match status" value="1"/>
</dbReference>
<evidence type="ECO:0000256" key="2">
    <source>
        <dbReference type="ARBA" id="ARBA00022741"/>
    </source>
</evidence>
<evidence type="ECO:0000256" key="6">
    <source>
        <dbReference type="SAM" id="Phobius"/>
    </source>
</evidence>
<proteinExistence type="predicted"/>
<evidence type="ECO:0000259" key="7">
    <source>
        <dbReference type="PROSITE" id="PS50011"/>
    </source>
</evidence>
<feature type="transmembrane region" description="Helical" evidence="6">
    <location>
        <begin position="400"/>
        <end position="420"/>
    </location>
</feature>
<dbReference type="SMART" id="SM00220">
    <property type="entry name" value="S_TKc"/>
    <property type="match status" value="1"/>
</dbReference>
<evidence type="ECO:0000256" key="5">
    <source>
        <dbReference type="PROSITE-ProRule" id="PRU10141"/>
    </source>
</evidence>
<gene>
    <name evidence="8" type="ORF">DFR29_116172</name>
</gene>
<evidence type="ECO:0000256" key="4">
    <source>
        <dbReference type="ARBA" id="ARBA00022840"/>
    </source>
</evidence>
<dbReference type="InterPro" id="IPR011009">
    <property type="entry name" value="Kinase-like_dom_sf"/>
</dbReference>
<name>A0A4R6YP82_9GAMM</name>
<evidence type="ECO:0000256" key="1">
    <source>
        <dbReference type="ARBA" id="ARBA00022679"/>
    </source>
</evidence>
<dbReference type="GO" id="GO:0004674">
    <property type="term" value="F:protein serine/threonine kinase activity"/>
    <property type="evidence" value="ECO:0007669"/>
    <property type="project" value="TreeGrafter"/>
</dbReference>
<keyword evidence="1" id="KW-0808">Transferase</keyword>
<dbReference type="RefSeq" id="WP_133820933.1">
    <property type="nucleotide sequence ID" value="NZ_SNZH01000016.1"/>
</dbReference>
<evidence type="ECO:0000256" key="3">
    <source>
        <dbReference type="ARBA" id="ARBA00022777"/>
    </source>
</evidence>
<dbReference type="InterPro" id="IPR017441">
    <property type="entry name" value="Protein_kinase_ATP_BS"/>
</dbReference>
<accession>A0A4R6YP82</accession>
<dbReference type="InterPro" id="IPR008271">
    <property type="entry name" value="Ser/Thr_kinase_AS"/>
</dbReference>
<dbReference type="AlphaFoldDB" id="A0A4R6YP82"/>
<reference evidence="8 9" key="1">
    <citation type="submission" date="2019-03" db="EMBL/GenBank/DDBJ databases">
        <title>Genomic Encyclopedia of Type Strains, Phase IV (KMG-IV): sequencing the most valuable type-strain genomes for metagenomic binning, comparative biology and taxonomic classification.</title>
        <authorList>
            <person name="Goeker M."/>
        </authorList>
    </citation>
    <scope>NUCLEOTIDE SEQUENCE [LARGE SCALE GENOMIC DNA]</scope>
    <source>
        <strain evidence="8 9">DSM 21667</strain>
    </source>
</reference>
<keyword evidence="3 8" id="KW-0418">Kinase</keyword>
<keyword evidence="6" id="KW-0472">Membrane</keyword>
<feature type="domain" description="Protein kinase" evidence="7">
    <location>
        <begin position="91"/>
        <end position="375"/>
    </location>
</feature>